<dbReference type="SUPFAM" id="SSF74650">
    <property type="entry name" value="Galactose mutarotase-like"/>
    <property type="match status" value="1"/>
</dbReference>
<proteinExistence type="inferred from homology"/>
<dbReference type="PANTHER" id="PTHR30504:SF4">
    <property type="entry name" value="GLUCANS BIOSYNTHESIS PROTEIN G"/>
    <property type="match status" value="1"/>
</dbReference>
<dbReference type="AlphaFoldDB" id="A0A193G5R5"/>
<dbReference type="Pfam" id="PF04349">
    <property type="entry name" value="MdoG"/>
    <property type="match status" value="1"/>
</dbReference>
<comment type="pathway">
    <text evidence="2 7">Glycan metabolism; osmoregulated periplasmic glucan (OPG) biosynthesis.</text>
</comment>
<comment type="similarity">
    <text evidence="3 7">Belongs to the OpgD/OpgG family.</text>
</comment>
<dbReference type="InterPro" id="IPR023704">
    <property type="entry name" value="MdoG_OpgG"/>
</dbReference>
<dbReference type="UniPathway" id="UPA00637"/>
<dbReference type="Proteomes" id="UP000092213">
    <property type="component" value="Chromosome"/>
</dbReference>
<dbReference type="InterPro" id="IPR014718">
    <property type="entry name" value="GH-type_carb-bd"/>
</dbReference>
<dbReference type="FunFam" id="2.70.98.10:FF:000001">
    <property type="entry name" value="Glucans biosynthesis protein G"/>
    <property type="match status" value="1"/>
</dbReference>
<evidence type="ECO:0000256" key="3">
    <source>
        <dbReference type="ARBA" id="ARBA00009284"/>
    </source>
</evidence>
<dbReference type="HAMAP" id="MF_01069">
    <property type="entry name" value="MdoG_OpgG"/>
    <property type="match status" value="1"/>
</dbReference>
<dbReference type="InterPro" id="IPR013783">
    <property type="entry name" value="Ig-like_fold"/>
</dbReference>
<evidence type="ECO:0000256" key="5">
    <source>
        <dbReference type="ARBA" id="ARBA00022729"/>
    </source>
</evidence>
<accession>A0A193G5R5</accession>
<dbReference type="PANTHER" id="PTHR30504">
    <property type="entry name" value="GLUCANS BIOSYNTHESIS PROTEIN"/>
    <property type="match status" value="1"/>
</dbReference>
<dbReference type="GO" id="GO:0003824">
    <property type="term" value="F:catalytic activity"/>
    <property type="evidence" value="ECO:0007669"/>
    <property type="project" value="InterPro"/>
</dbReference>
<evidence type="ECO:0000259" key="8">
    <source>
        <dbReference type="Pfam" id="PF04349"/>
    </source>
</evidence>
<dbReference type="Gene3D" id="2.70.98.10">
    <property type="match status" value="1"/>
</dbReference>
<dbReference type="SUPFAM" id="SSF81296">
    <property type="entry name" value="E set domains"/>
    <property type="match status" value="1"/>
</dbReference>
<organism evidence="9 10">
    <name type="scientific">Bordetella bronchialis</name>
    <dbReference type="NCBI Taxonomy" id="463025"/>
    <lineage>
        <taxon>Bacteria</taxon>
        <taxon>Pseudomonadati</taxon>
        <taxon>Pseudomonadota</taxon>
        <taxon>Betaproteobacteria</taxon>
        <taxon>Burkholderiales</taxon>
        <taxon>Alcaligenaceae</taxon>
        <taxon>Bordetella</taxon>
    </lineage>
</organism>
<dbReference type="PIRSF" id="PIRSF006281">
    <property type="entry name" value="MdoG"/>
    <property type="match status" value="1"/>
</dbReference>
<reference evidence="9 10" key="1">
    <citation type="submission" date="2016-06" db="EMBL/GenBank/DDBJ databases">
        <title>Complete genome sequences of Bordetella bronchialis and Bordetella flabilis.</title>
        <authorList>
            <person name="LiPuma J.J."/>
            <person name="Spilker T."/>
        </authorList>
    </citation>
    <scope>NUCLEOTIDE SEQUENCE [LARGE SCALE GENOMIC DNA]</scope>
    <source>
        <strain evidence="9 10">AU17976</strain>
    </source>
</reference>
<dbReference type="GO" id="GO:0030246">
    <property type="term" value="F:carbohydrate binding"/>
    <property type="evidence" value="ECO:0007669"/>
    <property type="project" value="InterPro"/>
</dbReference>
<feature type="domain" description="Glucan biosynthesis periplasmic MdoG C-terminal" evidence="8">
    <location>
        <begin position="16"/>
        <end position="501"/>
    </location>
</feature>
<sequence length="509" mass="57259">MAAFVGMGIGQSAHAFSFFDVMKQARDLADQSYKAPEPNLPDSLQELKFAGYQQVRFKNDHLYWGNAGTKFSLGFYHEGMHFNTPVKINEIDAAGVHEIKFNPDDFDYGNLKLDAGALKNLGFAGFRVLYPVNSKDKKDDELASFLGASYFRVIGKGQTYGLSARGLAIDTALPSGEEFPRFREFWVARPAPEDTTLTIYALLDSPRATGAYRFVLKPTDENTVIDVKARIFLRDQVGRLGIAPLTSMFLYGSNQPSPVVNYRPEMHDSDGLAIHTGGNEWLWRPLVNPRRLAVSAFSVENPRGFGLLQRGREFSRYEDLDDRYEKRPSLWIEPQGDWGKGSVQLVEIPTKDETNDNIVAFWVPDKQPAKGEPLDADYRMTWTLNENKIHDTPLAWVMQTRRSREEVKGPDLIRRSDGSIAYIIDFVGPSLKSLPADATITADTWVDGNGQIVENSVRPNPVTGGRRLMLRVNVKDPTKPVEMRAFLTNGQTPLSETWTYRIPNEPEAK</sequence>
<dbReference type="Gene3D" id="2.60.40.10">
    <property type="entry name" value="Immunoglobulins"/>
    <property type="match status" value="1"/>
</dbReference>
<protein>
    <recommendedName>
        <fullName evidence="4 7">Glucans biosynthesis protein G</fullName>
    </recommendedName>
</protein>
<evidence type="ECO:0000256" key="2">
    <source>
        <dbReference type="ARBA" id="ARBA00005001"/>
    </source>
</evidence>
<dbReference type="InterPro" id="IPR014438">
    <property type="entry name" value="Glucan_biosyn_MdoG/MdoD"/>
</dbReference>
<evidence type="ECO:0000256" key="1">
    <source>
        <dbReference type="ARBA" id="ARBA00004418"/>
    </source>
</evidence>
<comment type="subcellular location">
    <subcellularLocation>
        <location evidence="1 7">Periplasm</location>
    </subcellularLocation>
</comment>
<evidence type="ECO:0000256" key="7">
    <source>
        <dbReference type="HAMAP-Rule" id="MF_01069"/>
    </source>
</evidence>
<dbReference type="InterPro" id="IPR011013">
    <property type="entry name" value="Gal_mutarotase_sf_dom"/>
</dbReference>
<dbReference type="STRING" id="463025.BAU08_24420"/>
<dbReference type="GO" id="GO:0051274">
    <property type="term" value="P:beta-glucan biosynthetic process"/>
    <property type="evidence" value="ECO:0007669"/>
    <property type="project" value="TreeGrafter"/>
</dbReference>
<evidence type="ECO:0000313" key="9">
    <source>
        <dbReference type="EMBL" id="ANN75038.1"/>
    </source>
</evidence>
<evidence type="ECO:0000256" key="6">
    <source>
        <dbReference type="ARBA" id="ARBA00022764"/>
    </source>
</evidence>
<keyword evidence="6 7" id="KW-0574">Periplasm</keyword>
<name>A0A193G5R5_9BORD</name>
<gene>
    <name evidence="9" type="primary">mdoG</name>
    <name evidence="7" type="synonym">opgG</name>
    <name evidence="9" type="ORF">BAU08_24420</name>
</gene>
<dbReference type="InterPro" id="IPR007444">
    <property type="entry name" value="Glucan_biosyn_MdoG_C"/>
</dbReference>
<dbReference type="RefSeq" id="WP_066673040.1">
    <property type="nucleotide sequence ID" value="NZ_CP016171.1"/>
</dbReference>
<dbReference type="GO" id="GO:0030288">
    <property type="term" value="C:outer membrane-bounded periplasmic space"/>
    <property type="evidence" value="ECO:0007669"/>
    <property type="project" value="TreeGrafter"/>
</dbReference>
<keyword evidence="5 7" id="KW-0732">Signal</keyword>
<comment type="function">
    <text evidence="7">Involved in the biosynthesis of osmoregulated periplasmic glucans (OPGs).</text>
</comment>
<evidence type="ECO:0000313" key="10">
    <source>
        <dbReference type="Proteomes" id="UP000092213"/>
    </source>
</evidence>
<dbReference type="EMBL" id="CP016171">
    <property type="protein sequence ID" value="ANN75038.1"/>
    <property type="molecule type" value="Genomic_DNA"/>
</dbReference>
<evidence type="ECO:0000256" key="4">
    <source>
        <dbReference type="ARBA" id="ARBA00015376"/>
    </source>
</evidence>
<dbReference type="InterPro" id="IPR014756">
    <property type="entry name" value="Ig_E-set"/>
</dbReference>